<evidence type="ECO:0000313" key="9">
    <source>
        <dbReference type="Proteomes" id="UP001265746"/>
    </source>
</evidence>
<proteinExistence type="inferred from homology"/>
<accession>A0AAD9SFP3</accession>
<keyword evidence="4" id="KW-0479">Metal-binding</keyword>
<dbReference type="GO" id="GO:0016705">
    <property type="term" value="F:oxidoreductase activity, acting on paired donors, with incorporation or reduction of molecular oxygen"/>
    <property type="evidence" value="ECO:0007669"/>
    <property type="project" value="InterPro"/>
</dbReference>
<reference evidence="8" key="1">
    <citation type="submission" date="2023-06" db="EMBL/GenBank/DDBJ databases">
        <authorList>
            <person name="Noh H."/>
        </authorList>
    </citation>
    <scope>NUCLEOTIDE SEQUENCE</scope>
    <source>
        <strain evidence="8">DUCC20226</strain>
    </source>
</reference>
<evidence type="ECO:0000256" key="2">
    <source>
        <dbReference type="ARBA" id="ARBA00010617"/>
    </source>
</evidence>
<evidence type="ECO:0000256" key="6">
    <source>
        <dbReference type="ARBA" id="ARBA00023004"/>
    </source>
</evidence>
<dbReference type="InterPro" id="IPR001128">
    <property type="entry name" value="Cyt_P450"/>
</dbReference>
<dbReference type="AlphaFoldDB" id="A0AAD9SFP3"/>
<keyword evidence="9" id="KW-1185">Reference proteome</keyword>
<dbReference type="Gene3D" id="1.10.630.10">
    <property type="entry name" value="Cytochrome P450"/>
    <property type="match status" value="1"/>
</dbReference>
<keyword evidence="5" id="KW-0560">Oxidoreductase</keyword>
<dbReference type="SUPFAM" id="SSF48264">
    <property type="entry name" value="Cytochrome P450"/>
    <property type="match status" value="1"/>
</dbReference>
<evidence type="ECO:0000256" key="7">
    <source>
        <dbReference type="ARBA" id="ARBA00023033"/>
    </source>
</evidence>
<dbReference type="InterPro" id="IPR050364">
    <property type="entry name" value="Cytochrome_P450_fung"/>
</dbReference>
<evidence type="ECO:0000256" key="3">
    <source>
        <dbReference type="ARBA" id="ARBA00022617"/>
    </source>
</evidence>
<evidence type="ECO:0000256" key="5">
    <source>
        <dbReference type="ARBA" id="ARBA00023002"/>
    </source>
</evidence>
<name>A0AAD9SFP3_PHOAM</name>
<dbReference type="PANTHER" id="PTHR46300">
    <property type="entry name" value="P450, PUTATIVE (EUROFUNG)-RELATED-RELATED"/>
    <property type="match status" value="1"/>
</dbReference>
<evidence type="ECO:0000256" key="1">
    <source>
        <dbReference type="ARBA" id="ARBA00001971"/>
    </source>
</evidence>
<dbReference type="Pfam" id="PF00067">
    <property type="entry name" value="p450"/>
    <property type="match status" value="1"/>
</dbReference>
<dbReference type="GO" id="GO:0005506">
    <property type="term" value="F:iron ion binding"/>
    <property type="evidence" value="ECO:0007669"/>
    <property type="project" value="InterPro"/>
</dbReference>
<comment type="similarity">
    <text evidence="2">Belongs to the cytochrome P450 family.</text>
</comment>
<evidence type="ECO:0000313" key="8">
    <source>
        <dbReference type="EMBL" id="KAK2606570.1"/>
    </source>
</evidence>
<dbReference type="GO" id="GO:0004497">
    <property type="term" value="F:monooxygenase activity"/>
    <property type="evidence" value="ECO:0007669"/>
    <property type="project" value="UniProtKB-KW"/>
</dbReference>
<organism evidence="8 9">
    <name type="scientific">Phomopsis amygdali</name>
    <name type="common">Fusicoccum amygdali</name>
    <dbReference type="NCBI Taxonomy" id="1214568"/>
    <lineage>
        <taxon>Eukaryota</taxon>
        <taxon>Fungi</taxon>
        <taxon>Dikarya</taxon>
        <taxon>Ascomycota</taxon>
        <taxon>Pezizomycotina</taxon>
        <taxon>Sordariomycetes</taxon>
        <taxon>Sordariomycetidae</taxon>
        <taxon>Diaporthales</taxon>
        <taxon>Diaporthaceae</taxon>
        <taxon>Diaporthe</taxon>
    </lineage>
</organism>
<keyword evidence="6" id="KW-0408">Iron</keyword>
<gene>
    <name evidence="8" type="ORF">N8I77_005311</name>
</gene>
<protein>
    <submittedName>
        <fullName evidence="8">Uncharacterized protein</fullName>
    </submittedName>
</protein>
<dbReference type="EMBL" id="JAUJFL010000003">
    <property type="protein sequence ID" value="KAK2606570.1"/>
    <property type="molecule type" value="Genomic_DNA"/>
</dbReference>
<comment type="caution">
    <text evidence="8">The sequence shown here is derived from an EMBL/GenBank/DDBJ whole genome shotgun (WGS) entry which is preliminary data.</text>
</comment>
<dbReference type="Proteomes" id="UP001265746">
    <property type="component" value="Unassembled WGS sequence"/>
</dbReference>
<sequence length="194" mass="21291">MFQPRLSLAVATAIIVLLLIKKVLERRKALPLPPGPKPWPLLGNITDMPPQGQVEWRHWLKHKDLYGPLSSVTALGQTIIVVHDKQAALELMEKRAASHSGRPSATFAMEMCGLDKILASRQPGPSLHLHRKLANSQLGSQAAVLRFVGLQEAEVGRFLVRLLDNSGVGLDGAIKRQVLITTLLIFQAVVAENR</sequence>
<evidence type="ECO:0000256" key="4">
    <source>
        <dbReference type="ARBA" id="ARBA00022723"/>
    </source>
</evidence>
<dbReference type="GO" id="GO:0020037">
    <property type="term" value="F:heme binding"/>
    <property type="evidence" value="ECO:0007669"/>
    <property type="project" value="InterPro"/>
</dbReference>
<comment type="cofactor">
    <cofactor evidence="1">
        <name>heme</name>
        <dbReference type="ChEBI" id="CHEBI:30413"/>
    </cofactor>
</comment>
<dbReference type="InterPro" id="IPR036396">
    <property type="entry name" value="Cyt_P450_sf"/>
</dbReference>
<keyword evidence="7" id="KW-0503">Monooxygenase</keyword>
<keyword evidence="3" id="KW-0349">Heme</keyword>
<dbReference type="PANTHER" id="PTHR46300:SF7">
    <property type="entry name" value="P450, PUTATIVE (EUROFUNG)-RELATED"/>
    <property type="match status" value="1"/>
</dbReference>